<gene>
    <name evidence="2" type="ORF">FFLO_06729</name>
</gene>
<evidence type="ECO:0000313" key="3">
    <source>
        <dbReference type="Proteomes" id="UP000812966"/>
    </source>
</evidence>
<comment type="caution">
    <text evidence="2">The sequence shown here is derived from an EMBL/GenBank/DDBJ whole genome shotgun (WGS) entry which is preliminary data.</text>
</comment>
<dbReference type="EMBL" id="JABELV010000250">
    <property type="protein sequence ID" value="KAG7527649.1"/>
    <property type="molecule type" value="Genomic_DNA"/>
</dbReference>
<proteinExistence type="predicted"/>
<evidence type="ECO:0000256" key="1">
    <source>
        <dbReference type="SAM" id="MobiDB-lite"/>
    </source>
</evidence>
<reference evidence="2" key="1">
    <citation type="submission" date="2020-04" db="EMBL/GenBank/DDBJ databases">
        <title>Analysis of mating type loci in Filobasidium floriforme.</title>
        <authorList>
            <person name="Nowrousian M."/>
        </authorList>
    </citation>
    <scope>NUCLEOTIDE SEQUENCE</scope>
    <source>
        <strain evidence="2">CBS 6242</strain>
    </source>
</reference>
<protein>
    <submittedName>
        <fullName evidence="2">Uncharacterized protein</fullName>
    </submittedName>
</protein>
<sequence>MTAEEEPTAPTGQPTPDDRPPAPGAQPTPGDSKKCAVCPEDGLEKLGPAPGGRVLGEPVRGMASYYLCQEHCCSKITESSKRCRDVVNQEGPVENAALRKRDNPDTDQLCRFHIKQANEHAAARRQRAAMKRVQDDPSSPAEFQPSHHLFAKAPTARPPPLMRGRIIPFFGSNCEGDHHKGGYFIPPEDIPGMNATSRDLQEIIRNAGCVGADGRMGDGRMRLKKDDESWEYIYKSIYQDRTTYAILERKPPSFPDSISANDRFLQMVRKKLPKFFRLSGISVQEGDNVTGKIFEKQATSGPDQHAALETWGHQSEADDRTDAWNSMLLKAHGAVEDLADSSLLGQMDDLFDVFFAQRVVSTAGTWSGPGTTIGQGAVMEVEIETGSKLWVVHAEGAMDEVVFTGPGDKILFRPHCRWTAYSIEPTVMHVRHILHSDWIDQKLGIVIGDTPDSSVVKALYCAMVLSLKNEPKSDRRDAVFQGFLQRYEAYKEEADLKGLADLVVKMIEGQGESEDVD</sequence>
<accession>A0A8K0NMK8</accession>
<evidence type="ECO:0000313" key="2">
    <source>
        <dbReference type="EMBL" id="KAG7527649.1"/>
    </source>
</evidence>
<name>A0A8K0NMK8_9TREE</name>
<dbReference type="AlphaFoldDB" id="A0A8K0NMK8"/>
<dbReference type="Proteomes" id="UP000812966">
    <property type="component" value="Unassembled WGS sequence"/>
</dbReference>
<feature type="region of interest" description="Disordered" evidence="1">
    <location>
        <begin position="1"/>
        <end position="38"/>
    </location>
</feature>
<organism evidence="2 3">
    <name type="scientific">Filobasidium floriforme</name>
    <dbReference type="NCBI Taxonomy" id="5210"/>
    <lineage>
        <taxon>Eukaryota</taxon>
        <taxon>Fungi</taxon>
        <taxon>Dikarya</taxon>
        <taxon>Basidiomycota</taxon>
        <taxon>Agaricomycotina</taxon>
        <taxon>Tremellomycetes</taxon>
        <taxon>Filobasidiales</taxon>
        <taxon>Filobasidiaceae</taxon>
        <taxon>Filobasidium</taxon>
    </lineage>
</organism>
<keyword evidence="3" id="KW-1185">Reference proteome</keyword>